<accession>A0A7K0K3F8</accession>
<sequence>MDSLLAPLVLGDNVGFASNATIPPPGTLTATITEWIHGFAGSPVALAVLAGLCFIDAFFPPLPAESIVIGLTSWYFASAPGEVVPLPAIFICAVIGAMLGDSFAFFIGTRIPVERIRFFTEGKGKPAYDMASRLLHKRGTYFIFVARFIPGGRVAVNVCAGATDFGYPRFLRTDAVAVVCWVGYGMLIGFLSGTLVGGVNPLLAVIIGMVGGLVLSFVMDRLVTWFLKRRETKK</sequence>
<reference evidence="9 10" key="1">
    <citation type="submission" date="2019-08" db="EMBL/GenBank/DDBJ databases">
        <title>In-depth cultivation of the pig gut microbiome towards novel bacterial diversity and tailored functional studies.</title>
        <authorList>
            <person name="Wylensek D."/>
            <person name="Hitch T.C.A."/>
            <person name="Clavel T."/>
        </authorList>
    </citation>
    <scope>NUCLEOTIDE SEQUENCE [LARGE SCALE GENOMIC DNA]</scope>
    <source>
        <strain evidence="9 10">RF-GAM-744-WT-7</strain>
    </source>
</reference>
<dbReference type="PANTHER" id="PTHR42709">
    <property type="entry name" value="ALKALINE PHOSPHATASE LIKE PROTEIN"/>
    <property type="match status" value="1"/>
</dbReference>
<dbReference type="InterPro" id="IPR051311">
    <property type="entry name" value="DedA_domain"/>
</dbReference>
<evidence type="ECO:0000256" key="3">
    <source>
        <dbReference type="ARBA" id="ARBA00022475"/>
    </source>
</evidence>
<evidence type="ECO:0000256" key="6">
    <source>
        <dbReference type="ARBA" id="ARBA00023136"/>
    </source>
</evidence>
<keyword evidence="3" id="KW-1003">Cell membrane</keyword>
<evidence type="ECO:0000313" key="10">
    <source>
        <dbReference type="Proteomes" id="UP000442535"/>
    </source>
</evidence>
<dbReference type="EMBL" id="VUMY01000007">
    <property type="protein sequence ID" value="MST49575.1"/>
    <property type="molecule type" value="Genomic_DNA"/>
</dbReference>
<dbReference type="Proteomes" id="UP000442535">
    <property type="component" value="Unassembled WGS sequence"/>
</dbReference>
<dbReference type="Pfam" id="PF09335">
    <property type="entry name" value="VTT_dom"/>
    <property type="match status" value="1"/>
</dbReference>
<feature type="transmembrane region" description="Helical" evidence="7">
    <location>
        <begin position="202"/>
        <end position="227"/>
    </location>
</feature>
<name>A0A7K0K3F8_9ACTO</name>
<dbReference type="AlphaFoldDB" id="A0A7K0K3F8"/>
<evidence type="ECO:0000256" key="7">
    <source>
        <dbReference type="SAM" id="Phobius"/>
    </source>
</evidence>
<organism evidence="9 10">
    <name type="scientific">Mobiluncus porci</name>
    <dbReference type="NCBI Taxonomy" id="2652278"/>
    <lineage>
        <taxon>Bacteria</taxon>
        <taxon>Bacillati</taxon>
        <taxon>Actinomycetota</taxon>
        <taxon>Actinomycetes</taxon>
        <taxon>Actinomycetales</taxon>
        <taxon>Actinomycetaceae</taxon>
        <taxon>Mobiluncus</taxon>
    </lineage>
</organism>
<dbReference type="GO" id="GO:0005886">
    <property type="term" value="C:plasma membrane"/>
    <property type="evidence" value="ECO:0007669"/>
    <property type="project" value="UniProtKB-SubCell"/>
</dbReference>
<protein>
    <submittedName>
        <fullName evidence="9">DedA family protein</fullName>
    </submittedName>
</protein>
<keyword evidence="10" id="KW-1185">Reference proteome</keyword>
<evidence type="ECO:0000259" key="8">
    <source>
        <dbReference type="Pfam" id="PF09335"/>
    </source>
</evidence>
<dbReference type="PANTHER" id="PTHR42709:SF6">
    <property type="entry name" value="UNDECAPRENYL PHOSPHATE TRANSPORTER A"/>
    <property type="match status" value="1"/>
</dbReference>
<feature type="transmembrane region" description="Helical" evidence="7">
    <location>
        <begin position="84"/>
        <end position="107"/>
    </location>
</feature>
<keyword evidence="4 7" id="KW-0812">Transmembrane</keyword>
<comment type="subcellular location">
    <subcellularLocation>
        <location evidence="1">Cell membrane</location>
        <topology evidence="1">Multi-pass membrane protein</topology>
    </subcellularLocation>
</comment>
<keyword evidence="6 7" id="KW-0472">Membrane</keyword>
<evidence type="ECO:0000256" key="4">
    <source>
        <dbReference type="ARBA" id="ARBA00022692"/>
    </source>
</evidence>
<feature type="transmembrane region" description="Helical" evidence="7">
    <location>
        <begin position="175"/>
        <end position="196"/>
    </location>
</feature>
<evidence type="ECO:0000256" key="5">
    <source>
        <dbReference type="ARBA" id="ARBA00022989"/>
    </source>
</evidence>
<proteinExistence type="inferred from homology"/>
<feature type="transmembrane region" description="Helical" evidence="7">
    <location>
        <begin position="35"/>
        <end position="55"/>
    </location>
</feature>
<dbReference type="InterPro" id="IPR032816">
    <property type="entry name" value="VTT_dom"/>
</dbReference>
<evidence type="ECO:0000256" key="2">
    <source>
        <dbReference type="ARBA" id="ARBA00010792"/>
    </source>
</evidence>
<evidence type="ECO:0000256" key="1">
    <source>
        <dbReference type="ARBA" id="ARBA00004651"/>
    </source>
</evidence>
<gene>
    <name evidence="9" type="ORF">FYJ63_04910</name>
</gene>
<comment type="caution">
    <text evidence="9">The sequence shown here is derived from an EMBL/GenBank/DDBJ whole genome shotgun (WGS) entry which is preliminary data.</text>
</comment>
<keyword evidence="5 7" id="KW-1133">Transmembrane helix</keyword>
<dbReference type="RefSeq" id="WP_154544412.1">
    <property type="nucleotide sequence ID" value="NZ_VUMY01000007.1"/>
</dbReference>
<comment type="similarity">
    <text evidence="2">Belongs to the DedA family.</text>
</comment>
<evidence type="ECO:0000313" key="9">
    <source>
        <dbReference type="EMBL" id="MST49575.1"/>
    </source>
</evidence>
<feature type="domain" description="VTT" evidence="8">
    <location>
        <begin position="81"/>
        <end position="182"/>
    </location>
</feature>